<sequence length="298" mass="34361">MSRLFIDSNSDYVAYKNLTDLDLFTKATDYSIAPNREVFANFIPFPVLERANIDIVYPFGDDVAFRGNTKTLKSITLRIDHNTQRMFITNKVFAGGRFTQLKQVKLHSHIQFFDDIQALSDDAAVFINDIASRAEYLLLVFGDASRLILSDFQKNKFTNIRYLDICEVHLSVRDVLRIVKALPLIQRLKSRLSGLPAFKSMAGSSKRVSEFCRKHSRINNNFQQWEIYYFGIGAVSFSSTYAAFLSVVCPRFTYLFLPCKYRESYYNELLGYQAGTFNEYSDSLQKLLSYRPTVNTDQ</sequence>
<dbReference type="Proteomes" id="UP001151518">
    <property type="component" value="Unassembled WGS sequence"/>
</dbReference>
<dbReference type="OrthoDB" id="5584798at2759"/>
<feature type="transmembrane region" description="Helical" evidence="1">
    <location>
        <begin position="227"/>
        <end position="248"/>
    </location>
</feature>
<gene>
    <name evidence="2" type="ORF">GGI25_004648</name>
</gene>
<dbReference type="EMBL" id="JANBTW010000066">
    <property type="protein sequence ID" value="KAJ2673593.1"/>
    <property type="molecule type" value="Genomic_DNA"/>
</dbReference>
<evidence type="ECO:0000313" key="2">
    <source>
        <dbReference type="EMBL" id="KAJ2673593.1"/>
    </source>
</evidence>
<organism evidence="2 3">
    <name type="scientific">Coemansia spiralis</name>
    <dbReference type="NCBI Taxonomy" id="417178"/>
    <lineage>
        <taxon>Eukaryota</taxon>
        <taxon>Fungi</taxon>
        <taxon>Fungi incertae sedis</taxon>
        <taxon>Zoopagomycota</taxon>
        <taxon>Kickxellomycotina</taxon>
        <taxon>Kickxellomycetes</taxon>
        <taxon>Kickxellales</taxon>
        <taxon>Kickxellaceae</taxon>
        <taxon>Coemansia</taxon>
    </lineage>
</organism>
<reference evidence="2" key="1">
    <citation type="submission" date="2022-07" db="EMBL/GenBank/DDBJ databases">
        <title>Phylogenomic reconstructions and comparative analyses of Kickxellomycotina fungi.</title>
        <authorList>
            <person name="Reynolds N.K."/>
            <person name="Stajich J.E."/>
            <person name="Barry K."/>
            <person name="Grigoriev I.V."/>
            <person name="Crous P."/>
            <person name="Smith M.E."/>
        </authorList>
    </citation>
    <scope>NUCLEOTIDE SEQUENCE</scope>
    <source>
        <strain evidence="2">NRRL 3115</strain>
    </source>
</reference>
<keyword evidence="1" id="KW-0472">Membrane</keyword>
<protein>
    <submittedName>
        <fullName evidence="2">Uncharacterized protein</fullName>
    </submittedName>
</protein>
<keyword evidence="1" id="KW-1133">Transmembrane helix</keyword>
<evidence type="ECO:0000256" key="1">
    <source>
        <dbReference type="SAM" id="Phobius"/>
    </source>
</evidence>
<name>A0A9W8KVD6_9FUNG</name>
<proteinExistence type="predicted"/>
<keyword evidence="1" id="KW-0812">Transmembrane</keyword>
<evidence type="ECO:0000313" key="3">
    <source>
        <dbReference type="Proteomes" id="UP001151518"/>
    </source>
</evidence>
<accession>A0A9W8KVD6</accession>
<comment type="caution">
    <text evidence="2">The sequence shown here is derived from an EMBL/GenBank/DDBJ whole genome shotgun (WGS) entry which is preliminary data.</text>
</comment>
<dbReference type="AlphaFoldDB" id="A0A9W8KVD6"/>